<gene>
    <name evidence="1" type="ORF">U9M48_019700</name>
</gene>
<protein>
    <submittedName>
        <fullName evidence="1">Uncharacterized protein</fullName>
    </submittedName>
</protein>
<evidence type="ECO:0000313" key="2">
    <source>
        <dbReference type="Proteomes" id="UP001341281"/>
    </source>
</evidence>
<evidence type="ECO:0000313" key="1">
    <source>
        <dbReference type="EMBL" id="WVZ71074.1"/>
    </source>
</evidence>
<organism evidence="1 2">
    <name type="scientific">Paspalum notatum var. saurae</name>
    <dbReference type="NCBI Taxonomy" id="547442"/>
    <lineage>
        <taxon>Eukaryota</taxon>
        <taxon>Viridiplantae</taxon>
        <taxon>Streptophyta</taxon>
        <taxon>Embryophyta</taxon>
        <taxon>Tracheophyta</taxon>
        <taxon>Spermatophyta</taxon>
        <taxon>Magnoliopsida</taxon>
        <taxon>Liliopsida</taxon>
        <taxon>Poales</taxon>
        <taxon>Poaceae</taxon>
        <taxon>PACMAD clade</taxon>
        <taxon>Panicoideae</taxon>
        <taxon>Andropogonodae</taxon>
        <taxon>Paspaleae</taxon>
        <taxon>Paspalinae</taxon>
        <taxon>Paspalum</taxon>
    </lineage>
</organism>
<keyword evidence="2" id="KW-1185">Reference proteome</keyword>
<dbReference type="AlphaFoldDB" id="A0AAQ3TE70"/>
<dbReference type="Proteomes" id="UP001341281">
    <property type="component" value="Chromosome 04"/>
</dbReference>
<dbReference type="EMBL" id="CP144748">
    <property type="protein sequence ID" value="WVZ71074.1"/>
    <property type="molecule type" value="Genomic_DNA"/>
</dbReference>
<accession>A0AAQ3TE70</accession>
<name>A0AAQ3TE70_PASNO</name>
<reference evidence="1 2" key="1">
    <citation type="submission" date="2024-02" db="EMBL/GenBank/DDBJ databases">
        <title>High-quality chromosome-scale genome assembly of Pensacola bahiagrass (Paspalum notatum Flugge var. saurae).</title>
        <authorList>
            <person name="Vega J.M."/>
            <person name="Podio M."/>
            <person name="Orjuela J."/>
            <person name="Siena L.A."/>
            <person name="Pessino S.C."/>
            <person name="Combes M.C."/>
            <person name="Mariac C."/>
            <person name="Albertini E."/>
            <person name="Pupilli F."/>
            <person name="Ortiz J.P.A."/>
            <person name="Leblanc O."/>
        </authorList>
    </citation>
    <scope>NUCLEOTIDE SEQUENCE [LARGE SCALE GENOMIC DNA]</scope>
    <source>
        <strain evidence="1">R1</strain>
        <tissue evidence="1">Leaf</tissue>
    </source>
</reference>
<sequence length="173" mass="18983">MVDGYLFPCLCTHPTPATASPASASAASPAYVPAASTLHPHRAANHHYSTRGPLWWPDLDLRRAWRRQATPSVLRGLPFPPPSGSALDAVSTSSDDRRLDRYGRHCLVHHQRQIWWCLDNGVSGDGGLPQWHASGFNLERVSPDDAILKSKAANKAVERVYSGEQTNTVFFCA</sequence>
<proteinExistence type="predicted"/>